<dbReference type="EMBL" id="JACHOA010000004">
    <property type="protein sequence ID" value="MBB4614180.1"/>
    <property type="molecule type" value="Genomic_DNA"/>
</dbReference>
<dbReference type="Pfam" id="PF12802">
    <property type="entry name" value="MarR_2"/>
    <property type="match status" value="1"/>
</dbReference>
<sequence length="163" mass="18148">MTDSAAAATGSARDLNGWVMAGLDYPTFRLNLLCKLMDRRTLRQLAERANCTYPEWRVLSRLGCTVGGATVRQIAEAAWADRAEVSRAVASLEARGLASRLDNPQDRRAPILFLTKSGLQLYRRVLEMRGAFHEEVMADLDTEDREALDRILAKLAGRLQAMP</sequence>
<protein>
    <submittedName>
        <fullName evidence="2">DNA-binding MarR family transcriptional regulator</fullName>
    </submittedName>
</protein>
<dbReference type="AlphaFoldDB" id="A0A7W7EWD9"/>
<keyword evidence="2" id="KW-0238">DNA-binding</keyword>
<dbReference type="PANTHER" id="PTHR33164">
    <property type="entry name" value="TRANSCRIPTIONAL REGULATOR, MARR FAMILY"/>
    <property type="match status" value="1"/>
</dbReference>
<evidence type="ECO:0000313" key="2">
    <source>
        <dbReference type="EMBL" id="MBB4614180.1"/>
    </source>
</evidence>
<reference evidence="2 3" key="1">
    <citation type="submission" date="2020-08" db="EMBL/GenBank/DDBJ databases">
        <title>Genomic Encyclopedia of Type Strains, Phase IV (KMG-IV): sequencing the most valuable type-strain genomes for metagenomic binning, comparative biology and taxonomic classification.</title>
        <authorList>
            <person name="Goeker M."/>
        </authorList>
    </citation>
    <scope>NUCLEOTIDE SEQUENCE [LARGE SCALE GENOMIC DNA]</scope>
    <source>
        <strain evidence="2 3">DSM 17507</strain>
    </source>
</reference>
<dbReference type="PANTHER" id="PTHR33164:SF57">
    <property type="entry name" value="MARR-FAMILY TRANSCRIPTIONAL REGULATOR"/>
    <property type="match status" value="1"/>
</dbReference>
<dbReference type="InterPro" id="IPR000835">
    <property type="entry name" value="HTH_MarR-typ"/>
</dbReference>
<dbReference type="InterPro" id="IPR036390">
    <property type="entry name" value="WH_DNA-bd_sf"/>
</dbReference>
<dbReference type="PROSITE" id="PS50995">
    <property type="entry name" value="HTH_MARR_2"/>
    <property type="match status" value="1"/>
</dbReference>
<dbReference type="GO" id="GO:0006950">
    <property type="term" value="P:response to stress"/>
    <property type="evidence" value="ECO:0007669"/>
    <property type="project" value="TreeGrafter"/>
</dbReference>
<keyword evidence="3" id="KW-1185">Reference proteome</keyword>
<gene>
    <name evidence="2" type="ORF">GGR37_002466</name>
</gene>
<dbReference type="OrthoDB" id="582199at2"/>
<dbReference type="Gene3D" id="1.10.10.10">
    <property type="entry name" value="Winged helix-like DNA-binding domain superfamily/Winged helix DNA-binding domain"/>
    <property type="match status" value="1"/>
</dbReference>
<proteinExistence type="predicted"/>
<dbReference type="InterPro" id="IPR036388">
    <property type="entry name" value="WH-like_DNA-bd_sf"/>
</dbReference>
<organism evidence="2 3">
    <name type="scientific">Novosphingobium taihuense</name>
    <dbReference type="NCBI Taxonomy" id="260085"/>
    <lineage>
        <taxon>Bacteria</taxon>
        <taxon>Pseudomonadati</taxon>
        <taxon>Pseudomonadota</taxon>
        <taxon>Alphaproteobacteria</taxon>
        <taxon>Sphingomonadales</taxon>
        <taxon>Sphingomonadaceae</taxon>
        <taxon>Novosphingobium</taxon>
    </lineage>
</organism>
<dbReference type="GO" id="GO:0003700">
    <property type="term" value="F:DNA-binding transcription factor activity"/>
    <property type="evidence" value="ECO:0007669"/>
    <property type="project" value="InterPro"/>
</dbReference>
<dbReference type="SMART" id="SM00347">
    <property type="entry name" value="HTH_MARR"/>
    <property type="match status" value="1"/>
</dbReference>
<comment type="caution">
    <text evidence="2">The sequence shown here is derived from an EMBL/GenBank/DDBJ whole genome shotgun (WGS) entry which is preliminary data.</text>
</comment>
<dbReference type="PRINTS" id="PR00598">
    <property type="entry name" value="HTHMARR"/>
</dbReference>
<dbReference type="Proteomes" id="UP000538566">
    <property type="component" value="Unassembled WGS sequence"/>
</dbReference>
<evidence type="ECO:0000259" key="1">
    <source>
        <dbReference type="PROSITE" id="PS50995"/>
    </source>
</evidence>
<dbReference type="GO" id="GO:0003677">
    <property type="term" value="F:DNA binding"/>
    <property type="evidence" value="ECO:0007669"/>
    <property type="project" value="UniProtKB-KW"/>
</dbReference>
<dbReference type="SUPFAM" id="SSF46785">
    <property type="entry name" value="Winged helix' DNA-binding domain"/>
    <property type="match status" value="1"/>
</dbReference>
<dbReference type="RefSeq" id="WP_158637679.1">
    <property type="nucleotide sequence ID" value="NZ_JACHOA010000004.1"/>
</dbReference>
<dbReference type="InterPro" id="IPR039422">
    <property type="entry name" value="MarR/SlyA-like"/>
</dbReference>
<name>A0A7W7EWD9_9SPHN</name>
<evidence type="ECO:0000313" key="3">
    <source>
        <dbReference type="Proteomes" id="UP000538566"/>
    </source>
</evidence>
<feature type="domain" description="HTH marR-type" evidence="1">
    <location>
        <begin position="23"/>
        <end position="157"/>
    </location>
</feature>
<accession>A0A7W7EWD9</accession>